<feature type="region of interest" description="Disordered" evidence="1">
    <location>
        <begin position="1"/>
        <end position="40"/>
    </location>
</feature>
<feature type="transmembrane region" description="Helical" evidence="2">
    <location>
        <begin position="288"/>
        <end position="305"/>
    </location>
</feature>
<accession>S9QFM3</accession>
<feature type="transmembrane region" description="Helical" evidence="2">
    <location>
        <begin position="317"/>
        <end position="334"/>
    </location>
</feature>
<gene>
    <name evidence="3" type="ORF">D187_009644</name>
</gene>
<reference evidence="3" key="1">
    <citation type="submission" date="2013-05" db="EMBL/GenBank/DDBJ databases">
        <title>Genome assembly of Cystobacter fuscus DSM 2262.</title>
        <authorList>
            <person name="Sharma G."/>
            <person name="Khatri I."/>
            <person name="Kaur C."/>
            <person name="Mayilraj S."/>
            <person name="Subramanian S."/>
        </authorList>
    </citation>
    <scope>NUCLEOTIDE SEQUENCE [LARGE SCALE GENOMIC DNA]</scope>
    <source>
        <strain evidence="3">DSM 2262</strain>
    </source>
</reference>
<dbReference type="Proteomes" id="UP000011682">
    <property type="component" value="Unassembled WGS sequence"/>
</dbReference>
<keyword evidence="2" id="KW-0812">Transmembrane</keyword>
<dbReference type="EMBL" id="ANAH02000074">
    <property type="protein sequence ID" value="EPX55138.1"/>
    <property type="molecule type" value="Genomic_DNA"/>
</dbReference>
<comment type="caution">
    <text evidence="3">The sequence shown here is derived from an EMBL/GenBank/DDBJ whole genome shotgun (WGS) entry which is preliminary data.</text>
</comment>
<name>S9QFM3_CYSF2</name>
<protein>
    <recommendedName>
        <fullName evidence="5">PH domain-containing protein</fullName>
    </recommendedName>
</protein>
<evidence type="ECO:0000256" key="2">
    <source>
        <dbReference type="SAM" id="Phobius"/>
    </source>
</evidence>
<proteinExistence type="predicted"/>
<evidence type="ECO:0000256" key="1">
    <source>
        <dbReference type="SAM" id="MobiDB-lite"/>
    </source>
</evidence>
<evidence type="ECO:0008006" key="5">
    <source>
        <dbReference type="Google" id="ProtNLM"/>
    </source>
</evidence>
<evidence type="ECO:0000313" key="3">
    <source>
        <dbReference type="EMBL" id="EPX55138.1"/>
    </source>
</evidence>
<keyword evidence="2" id="KW-0472">Membrane</keyword>
<keyword evidence="4" id="KW-1185">Reference proteome</keyword>
<organism evidence="3 4">
    <name type="scientific">Cystobacter fuscus (strain ATCC 25194 / DSM 2262 / NBRC 100088 / M29)</name>
    <dbReference type="NCBI Taxonomy" id="1242864"/>
    <lineage>
        <taxon>Bacteria</taxon>
        <taxon>Pseudomonadati</taxon>
        <taxon>Myxococcota</taxon>
        <taxon>Myxococcia</taxon>
        <taxon>Myxococcales</taxon>
        <taxon>Cystobacterineae</taxon>
        <taxon>Archangiaceae</taxon>
        <taxon>Cystobacter</taxon>
    </lineage>
</organism>
<keyword evidence="2" id="KW-1133">Transmembrane helix</keyword>
<evidence type="ECO:0000313" key="4">
    <source>
        <dbReference type="Proteomes" id="UP000011682"/>
    </source>
</evidence>
<sequence length="424" mass="45337">MLVHGDALLGRLEDGGGAAARERPRVQGLHHPRAQSPAARLGVRGDHVHARGVVQIERQSPGEHPARLAHEHPVQRDVRRRSTPPDAQEVHDARGVAQPVEFNHLARVLGGLQAEPRGEAGGRSGCEAQAHGGHAALGRVAGGGQGGLGVRVPRGDEHAPGGHVLVAVPGLQPGQGGRERLRVGVQHLLLEEGNTPAGQAQGPDSWHLEPAQGRGARLHRLEGQQVGAQPRGEFSVRHGGLSWSARALAGGQCGRRENTRRALGEGRVQAARMEPRFYAFDPRFSRRALFLGACVLAILSAWSLADARSQGNPPLAVARAGVTGGLMLVFAFAWHRLRPRSGWGVTLSARGVEVARPFSTGRIQLSWGQIDSVRRIGRHGEVLGLFLDEGGRVLVTRHLFASKNTYGELASALEERKPVPRFDA</sequence>
<feature type="region of interest" description="Disordered" evidence="1">
    <location>
        <begin position="57"/>
        <end position="91"/>
    </location>
</feature>
<feature type="compositionally biased region" description="Basic and acidic residues" evidence="1">
    <location>
        <begin position="60"/>
        <end position="77"/>
    </location>
</feature>
<dbReference type="AlphaFoldDB" id="S9QFM3"/>